<dbReference type="EMBL" id="BMYF01000011">
    <property type="protein sequence ID" value="GHB39244.1"/>
    <property type="molecule type" value="Genomic_DNA"/>
</dbReference>
<sequence>MKEHIDNLLEKYWEGESTLEEEKELRFLLSEVQGYESAKEFFLGISELSQLEGKEPVKPIVTLPFWKRTWLGYAASLALFVSIAFVVFQHQQQKAKQEAYEQVVAALSLIQENMQKGSESMEVLRELRHLQTPINLFDIEQ</sequence>
<feature type="transmembrane region" description="Helical" evidence="1">
    <location>
        <begin position="70"/>
        <end position="88"/>
    </location>
</feature>
<accession>A0A8J3G5W6</accession>
<proteinExistence type="predicted"/>
<dbReference type="AlphaFoldDB" id="A0A8J3G5W6"/>
<reference evidence="2" key="1">
    <citation type="journal article" date="2014" name="Int. J. Syst. Evol. Microbiol.">
        <title>Complete genome sequence of Corynebacterium casei LMG S-19264T (=DSM 44701T), isolated from a smear-ripened cheese.</title>
        <authorList>
            <consortium name="US DOE Joint Genome Institute (JGI-PGF)"/>
            <person name="Walter F."/>
            <person name="Albersmeier A."/>
            <person name="Kalinowski J."/>
            <person name="Ruckert C."/>
        </authorList>
    </citation>
    <scope>NUCLEOTIDE SEQUENCE</scope>
    <source>
        <strain evidence="2">KCTC 23224</strain>
    </source>
</reference>
<keyword evidence="1" id="KW-0812">Transmembrane</keyword>
<evidence type="ECO:0000313" key="2">
    <source>
        <dbReference type="EMBL" id="GHB39244.1"/>
    </source>
</evidence>
<keyword evidence="1" id="KW-1133">Transmembrane helix</keyword>
<dbReference type="Proteomes" id="UP000642809">
    <property type="component" value="Unassembled WGS sequence"/>
</dbReference>
<comment type="caution">
    <text evidence="2">The sequence shown here is derived from an EMBL/GenBank/DDBJ whole genome shotgun (WGS) entry which is preliminary data.</text>
</comment>
<reference evidence="2" key="2">
    <citation type="submission" date="2020-09" db="EMBL/GenBank/DDBJ databases">
        <authorList>
            <person name="Sun Q."/>
            <person name="Kim S."/>
        </authorList>
    </citation>
    <scope>NUCLEOTIDE SEQUENCE</scope>
    <source>
        <strain evidence="2">KCTC 23224</strain>
    </source>
</reference>
<protein>
    <submittedName>
        <fullName evidence="2">Uncharacterized protein</fullName>
    </submittedName>
</protein>
<dbReference type="RefSeq" id="WP_189581760.1">
    <property type="nucleotide sequence ID" value="NZ_BMYF01000011.1"/>
</dbReference>
<evidence type="ECO:0000313" key="3">
    <source>
        <dbReference type="Proteomes" id="UP000642809"/>
    </source>
</evidence>
<evidence type="ECO:0000256" key="1">
    <source>
        <dbReference type="SAM" id="Phobius"/>
    </source>
</evidence>
<organism evidence="2 3">
    <name type="scientific">Mongoliitalea lutea</name>
    <dbReference type="NCBI Taxonomy" id="849756"/>
    <lineage>
        <taxon>Bacteria</taxon>
        <taxon>Pseudomonadati</taxon>
        <taxon>Bacteroidota</taxon>
        <taxon>Cytophagia</taxon>
        <taxon>Cytophagales</taxon>
        <taxon>Cyclobacteriaceae</taxon>
        <taxon>Mongoliitalea</taxon>
    </lineage>
</organism>
<keyword evidence="1" id="KW-0472">Membrane</keyword>
<gene>
    <name evidence="2" type="ORF">GCM10008106_20570</name>
</gene>
<keyword evidence="3" id="KW-1185">Reference proteome</keyword>
<name>A0A8J3G5W6_9BACT</name>